<dbReference type="NCBIfam" id="NF035939">
    <property type="entry name" value="TIM_EboE"/>
    <property type="match status" value="1"/>
</dbReference>
<evidence type="ECO:0000313" key="1">
    <source>
        <dbReference type="EMBL" id="MFD2277769.1"/>
    </source>
</evidence>
<organism evidence="1 2">
    <name type="scientific">Rubritalea spongiae</name>
    <dbReference type="NCBI Taxonomy" id="430797"/>
    <lineage>
        <taxon>Bacteria</taxon>
        <taxon>Pseudomonadati</taxon>
        <taxon>Verrucomicrobiota</taxon>
        <taxon>Verrucomicrobiia</taxon>
        <taxon>Verrucomicrobiales</taxon>
        <taxon>Rubritaleaceae</taxon>
        <taxon>Rubritalea</taxon>
    </lineage>
</organism>
<keyword evidence="2" id="KW-1185">Reference proteome</keyword>
<name>A0ABW5EBK1_9BACT</name>
<dbReference type="EMBL" id="JBHUJC010000046">
    <property type="protein sequence ID" value="MFD2277769.1"/>
    <property type="molecule type" value="Genomic_DNA"/>
</dbReference>
<protein>
    <submittedName>
        <fullName evidence="1">Metabolite traffic protein EboE</fullName>
    </submittedName>
</protein>
<comment type="caution">
    <text evidence="1">The sequence shown here is derived from an EMBL/GenBank/DDBJ whole genome shotgun (WGS) entry which is preliminary data.</text>
</comment>
<accession>A0ABW5EBK1</accession>
<sequence length="390" mass="44497">MHLSNNIHLSYCTNIHPAETWQETWDVLKKHTMQVRNNIEKVKGTKEAFALGMRLSAVAASELLENDNLDNFKAWLEEENAYVYTINGFPYGAFHGTRVKEKVYQPDWSTNERLSYTLNLFNIIAELAPAECGGSVSTLPGSFKEFEADEETIFNKLYACAEHIALLAEQYDKDLHLGLEPEPLGHFENTEETLAFFERFRQWASLRDLDSSIINKHIGLNYDTCHFALEFEDCANSLDQFAEANIRISKIHLSNALSIDATSSQAIDAISAFDEPTYLHQVIIKESDGNITRIKDLPEALEQLNTQHPTLKSPAQARIHFHIPLYDAPAPPLGSTRDHAEDALAYLKKKPETCLHLEMETYTWGVLPNELQLPIDEQLTQEYLWTLKNW</sequence>
<dbReference type="SUPFAM" id="SSF51658">
    <property type="entry name" value="Xylose isomerase-like"/>
    <property type="match status" value="1"/>
</dbReference>
<reference evidence="2" key="1">
    <citation type="journal article" date="2019" name="Int. J. Syst. Evol. Microbiol.">
        <title>The Global Catalogue of Microorganisms (GCM) 10K type strain sequencing project: providing services to taxonomists for standard genome sequencing and annotation.</title>
        <authorList>
            <consortium name="The Broad Institute Genomics Platform"/>
            <consortium name="The Broad Institute Genome Sequencing Center for Infectious Disease"/>
            <person name="Wu L."/>
            <person name="Ma J."/>
        </authorList>
    </citation>
    <scope>NUCLEOTIDE SEQUENCE [LARGE SCALE GENOMIC DNA]</scope>
    <source>
        <strain evidence="2">JCM 16545</strain>
    </source>
</reference>
<dbReference type="Proteomes" id="UP001597297">
    <property type="component" value="Unassembled WGS sequence"/>
</dbReference>
<dbReference type="RefSeq" id="WP_377093275.1">
    <property type="nucleotide sequence ID" value="NZ_JBHSJM010000001.1"/>
</dbReference>
<dbReference type="Gene3D" id="3.20.20.150">
    <property type="entry name" value="Divalent-metal-dependent TIM barrel enzymes"/>
    <property type="match status" value="1"/>
</dbReference>
<proteinExistence type="predicted"/>
<dbReference type="InterPro" id="IPR036237">
    <property type="entry name" value="Xyl_isomerase-like_sf"/>
</dbReference>
<evidence type="ECO:0000313" key="2">
    <source>
        <dbReference type="Proteomes" id="UP001597297"/>
    </source>
</evidence>
<gene>
    <name evidence="1" type="primary">eboE</name>
    <name evidence="1" type="ORF">ACFSQZ_14970</name>
</gene>